<protein>
    <recommendedName>
        <fullName evidence="6">Major facilitator superfamily (MFS) profile domain-containing protein</fullName>
    </recommendedName>
</protein>
<dbReference type="EMBL" id="NPHW01004823">
    <property type="protein sequence ID" value="OXV07485.1"/>
    <property type="molecule type" value="Genomic_DNA"/>
</dbReference>
<feature type="transmembrane region" description="Helical" evidence="5">
    <location>
        <begin position="139"/>
        <end position="158"/>
    </location>
</feature>
<comment type="subcellular location">
    <subcellularLocation>
        <location evidence="1">Membrane</location>
        <topology evidence="1">Multi-pass membrane protein</topology>
    </subcellularLocation>
</comment>
<feature type="transmembrane region" description="Helical" evidence="5">
    <location>
        <begin position="116"/>
        <end position="133"/>
    </location>
</feature>
<feature type="transmembrane region" description="Helical" evidence="5">
    <location>
        <begin position="86"/>
        <end position="104"/>
    </location>
</feature>
<dbReference type="Gene3D" id="1.20.1250.20">
    <property type="entry name" value="MFS general substrate transporter like domains"/>
    <property type="match status" value="1"/>
</dbReference>
<evidence type="ECO:0000259" key="6">
    <source>
        <dbReference type="PROSITE" id="PS50850"/>
    </source>
</evidence>
<evidence type="ECO:0000256" key="5">
    <source>
        <dbReference type="SAM" id="Phobius"/>
    </source>
</evidence>
<feature type="transmembrane region" description="Helical" evidence="5">
    <location>
        <begin position="300"/>
        <end position="320"/>
    </location>
</feature>
<feature type="transmembrane region" description="Helical" evidence="5">
    <location>
        <begin position="227"/>
        <end position="249"/>
    </location>
</feature>
<evidence type="ECO:0000256" key="3">
    <source>
        <dbReference type="ARBA" id="ARBA00022989"/>
    </source>
</evidence>
<dbReference type="AlphaFoldDB" id="A0A232LTJ9"/>
<dbReference type="InterPro" id="IPR005829">
    <property type="entry name" value="Sugar_transporter_CS"/>
</dbReference>
<evidence type="ECO:0000313" key="8">
    <source>
        <dbReference type="Proteomes" id="UP000243515"/>
    </source>
</evidence>
<feature type="transmembrane region" description="Helical" evidence="5">
    <location>
        <begin position="442"/>
        <end position="463"/>
    </location>
</feature>
<name>A0A232LTJ9_9EURO</name>
<evidence type="ECO:0000313" key="7">
    <source>
        <dbReference type="EMBL" id="OXV07485.1"/>
    </source>
</evidence>
<dbReference type="PROSITE" id="PS50850">
    <property type="entry name" value="MFS"/>
    <property type="match status" value="1"/>
</dbReference>
<dbReference type="GO" id="GO:0022857">
    <property type="term" value="F:transmembrane transporter activity"/>
    <property type="evidence" value="ECO:0007669"/>
    <property type="project" value="InterPro"/>
</dbReference>
<dbReference type="InterPro" id="IPR036259">
    <property type="entry name" value="MFS_trans_sf"/>
</dbReference>
<feature type="transmembrane region" description="Helical" evidence="5">
    <location>
        <begin position="383"/>
        <end position="403"/>
    </location>
</feature>
<dbReference type="InterPro" id="IPR005828">
    <property type="entry name" value="MFS_sugar_transport-like"/>
</dbReference>
<proteinExistence type="predicted"/>
<keyword evidence="8" id="KW-1185">Reference proteome</keyword>
<feature type="transmembrane region" description="Helical" evidence="5">
    <location>
        <begin position="410"/>
        <end position="430"/>
    </location>
</feature>
<accession>A0A232LTJ9</accession>
<dbReference type="OrthoDB" id="433512at2759"/>
<reference evidence="7 8" key="1">
    <citation type="journal article" date="2015" name="Environ. Microbiol.">
        <title>Metagenome sequence of Elaphomyces granulatus from sporocarp tissue reveals Ascomycota ectomycorrhizal fingerprints of genome expansion and a Proteobacteria-rich microbiome.</title>
        <authorList>
            <person name="Quandt C.A."/>
            <person name="Kohler A."/>
            <person name="Hesse C.N."/>
            <person name="Sharpton T.J."/>
            <person name="Martin F."/>
            <person name="Spatafora J.W."/>
        </authorList>
    </citation>
    <scope>NUCLEOTIDE SEQUENCE [LARGE SCALE GENOMIC DNA]</scope>
    <source>
        <strain evidence="7 8">OSC145934</strain>
    </source>
</reference>
<gene>
    <name evidence="7" type="ORF">Egran_04750</name>
</gene>
<feature type="domain" description="Major facilitator superfamily (MFS) profile" evidence="6">
    <location>
        <begin position="44"/>
        <end position="539"/>
    </location>
</feature>
<dbReference type="InterPro" id="IPR011701">
    <property type="entry name" value="MFS"/>
</dbReference>
<keyword evidence="3 5" id="KW-1133">Transmembrane helix</keyword>
<feature type="transmembrane region" description="Helical" evidence="5">
    <location>
        <begin position="513"/>
        <end position="535"/>
    </location>
</feature>
<sequence>MVAWHLWPLGPRHLVNTARHLTTRQQKRTHLLRTIDANDFNWQIWAVASSGFFTDSYNLFAINVIYPSIAYVYWPNESTGVHESNINIITLAGSLLGQLVFGYLADRYGRTRMYGFELLLVIFSTIGVATSSSGTDGSMSFIALLYCWRFVTGVGIGAEYPLSAVITAEWAPVKSRARMMAAVFLMQPVGQLMAQLVGIWVLLGLNNRYQFQDRTDLDYCRPIVDKLWRWVAGVGAIPCIFAIAFRWTITDPDYHYGRLQDIELSDAEGLDGTVIEVDEPLPIQFSWDDIKQYFIIEGNWHYLAGTSICWFILDFAFYGLSVNSPRNIATLWSQSDTVLNIPIPDWISDPSSVNSSSSANSSSSVVPSYPAIYQVLMQNGKQSILTVSIGSLIGSLIIIKTINYFPRKTIFAWSFLLVAVLLLITGGTYLATFQTGQHAITIVLYGLCQLFFNLGPNTLAFIIPAEIFPTRYRCTCHGISAAAGKLSAVLVQTMISHISIDGLRIKSPGGNRLGYVLILFSFVMASGYIFAWAWIPELQDARVPQGYELPNKTLEELAKGKIGVTEGGEVIGFRAKLRELRL</sequence>
<evidence type="ECO:0000256" key="1">
    <source>
        <dbReference type="ARBA" id="ARBA00004141"/>
    </source>
</evidence>
<organism evidence="7 8">
    <name type="scientific">Elaphomyces granulatus</name>
    <dbReference type="NCBI Taxonomy" id="519963"/>
    <lineage>
        <taxon>Eukaryota</taxon>
        <taxon>Fungi</taxon>
        <taxon>Dikarya</taxon>
        <taxon>Ascomycota</taxon>
        <taxon>Pezizomycotina</taxon>
        <taxon>Eurotiomycetes</taxon>
        <taxon>Eurotiomycetidae</taxon>
        <taxon>Eurotiales</taxon>
        <taxon>Elaphomycetaceae</taxon>
        <taxon>Elaphomyces</taxon>
    </lineage>
</organism>
<evidence type="ECO:0000256" key="2">
    <source>
        <dbReference type="ARBA" id="ARBA00022692"/>
    </source>
</evidence>
<evidence type="ECO:0000256" key="4">
    <source>
        <dbReference type="ARBA" id="ARBA00023136"/>
    </source>
</evidence>
<dbReference type="InterPro" id="IPR020846">
    <property type="entry name" value="MFS_dom"/>
</dbReference>
<dbReference type="PANTHER" id="PTHR24064">
    <property type="entry name" value="SOLUTE CARRIER FAMILY 22 MEMBER"/>
    <property type="match status" value="1"/>
</dbReference>
<dbReference type="PROSITE" id="PS00217">
    <property type="entry name" value="SUGAR_TRANSPORT_2"/>
    <property type="match status" value="1"/>
</dbReference>
<dbReference type="Pfam" id="PF00083">
    <property type="entry name" value="Sugar_tr"/>
    <property type="match status" value="1"/>
</dbReference>
<dbReference type="GO" id="GO:0016020">
    <property type="term" value="C:membrane"/>
    <property type="evidence" value="ECO:0007669"/>
    <property type="project" value="UniProtKB-SubCell"/>
</dbReference>
<keyword evidence="4 5" id="KW-0472">Membrane</keyword>
<dbReference type="SUPFAM" id="SSF103473">
    <property type="entry name" value="MFS general substrate transporter"/>
    <property type="match status" value="1"/>
</dbReference>
<feature type="transmembrane region" description="Helical" evidence="5">
    <location>
        <begin position="57"/>
        <end position="74"/>
    </location>
</feature>
<comment type="caution">
    <text evidence="7">The sequence shown here is derived from an EMBL/GenBank/DDBJ whole genome shotgun (WGS) entry which is preliminary data.</text>
</comment>
<dbReference type="Proteomes" id="UP000243515">
    <property type="component" value="Unassembled WGS sequence"/>
</dbReference>
<feature type="transmembrane region" description="Helical" evidence="5">
    <location>
        <begin position="179"/>
        <end position="203"/>
    </location>
</feature>
<keyword evidence="2 5" id="KW-0812">Transmembrane</keyword>
<dbReference type="Pfam" id="PF07690">
    <property type="entry name" value="MFS_1"/>
    <property type="match status" value="1"/>
</dbReference>